<name>A0A132A6I5_SARSC</name>
<dbReference type="PANTHER" id="PTHR46909:SF1">
    <property type="entry name" value="LARGE RIBOSOMAL SUBUNIT PROTEIN BL36M"/>
    <property type="match status" value="1"/>
</dbReference>
<evidence type="ECO:0000256" key="2">
    <source>
        <dbReference type="ARBA" id="ARBA00007645"/>
    </source>
</evidence>
<accession>A0A132A6I5</accession>
<dbReference type="SUPFAM" id="SSF57840">
    <property type="entry name" value="Ribosomal protein L36"/>
    <property type="match status" value="1"/>
</dbReference>
<sequence>MLRSCIGLIRTGNLLRMAMSCEKIIPKIASDSNPTTIISQHRNPLMQQIRLMHDKDVLKLRCRYCYFKYVDERWYVFCNKHPRHKQRQKMSKQQQQDAMIVTHITRTGHYLKKHYQYPGHDL</sequence>
<proteinExistence type="inferred from homology"/>
<evidence type="ECO:0000256" key="8">
    <source>
        <dbReference type="ARBA" id="ARBA00035411"/>
    </source>
</evidence>
<dbReference type="AlphaFoldDB" id="A0A132A6I5"/>
<dbReference type="PANTHER" id="PTHR46909">
    <property type="entry name" value="39S RIBOSOMAL PROTEIN L36, MITOCHONDRIAL"/>
    <property type="match status" value="1"/>
</dbReference>
<evidence type="ECO:0000256" key="7">
    <source>
        <dbReference type="ARBA" id="ARBA00035239"/>
    </source>
</evidence>
<reference evidence="9 10" key="1">
    <citation type="journal article" date="2015" name="Parasit. Vectors">
        <title>Draft genome of the scabies mite.</title>
        <authorList>
            <person name="Rider S.D.Jr."/>
            <person name="Morgan M.S."/>
            <person name="Arlian L.G."/>
        </authorList>
    </citation>
    <scope>NUCLEOTIDE SEQUENCE [LARGE SCALE GENOMIC DNA]</scope>
    <source>
        <strain evidence="9">Arlian Lab</strain>
    </source>
</reference>
<keyword evidence="3" id="KW-0809">Transit peptide</keyword>
<dbReference type="InterPro" id="IPR035977">
    <property type="entry name" value="Ribosomal_bL36_sp"/>
</dbReference>
<keyword evidence="4 9" id="KW-0689">Ribosomal protein</keyword>
<keyword evidence="6" id="KW-0687">Ribonucleoprotein</keyword>
<evidence type="ECO:0000313" key="10">
    <source>
        <dbReference type="Proteomes" id="UP000616769"/>
    </source>
</evidence>
<protein>
    <recommendedName>
        <fullName evidence="7">Large ribosomal subunit protein bL36m</fullName>
    </recommendedName>
    <alternativeName>
        <fullName evidence="8">39S ribosomal protein L36, mitochondrial</fullName>
    </alternativeName>
</protein>
<evidence type="ECO:0000256" key="3">
    <source>
        <dbReference type="ARBA" id="ARBA00022946"/>
    </source>
</evidence>
<dbReference type="InterPro" id="IPR000473">
    <property type="entry name" value="Ribosomal_bL36"/>
</dbReference>
<evidence type="ECO:0000256" key="4">
    <source>
        <dbReference type="ARBA" id="ARBA00022980"/>
    </source>
</evidence>
<keyword evidence="5" id="KW-0496">Mitochondrion</keyword>
<comment type="similarity">
    <text evidence="2">Belongs to the bacterial ribosomal protein bL36 family.</text>
</comment>
<organism evidence="9 10">
    <name type="scientific">Sarcoptes scabiei</name>
    <name type="common">Itch mite</name>
    <name type="synonym">Acarus scabiei</name>
    <dbReference type="NCBI Taxonomy" id="52283"/>
    <lineage>
        <taxon>Eukaryota</taxon>
        <taxon>Metazoa</taxon>
        <taxon>Ecdysozoa</taxon>
        <taxon>Arthropoda</taxon>
        <taxon>Chelicerata</taxon>
        <taxon>Arachnida</taxon>
        <taxon>Acari</taxon>
        <taxon>Acariformes</taxon>
        <taxon>Sarcoptiformes</taxon>
        <taxon>Astigmata</taxon>
        <taxon>Psoroptidia</taxon>
        <taxon>Sarcoptoidea</taxon>
        <taxon>Sarcoptidae</taxon>
        <taxon>Sarcoptinae</taxon>
        <taxon>Sarcoptes</taxon>
    </lineage>
</organism>
<dbReference type="EMBL" id="JXLN01010959">
    <property type="protein sequence ID" value="KPM06581.1"/>
    <property type="molecule type" value="Genomic_DNA"/>
</dbReference>
<comment type="subcellular location">
    <subcellularLocation>
        <location evidence="1">Mitochondrion</location>
    </subcellularLocation>
</comment>
<gene>
    <name evidence="9" type="ORF">QR98_0050580</name>
</gene>
<evidence type="ECO:0000313" key="9">
    <source>
        <dbReference type="EMBL" id="KPM06581.1"/>
    </source>
</evidence>
<dbReference type="Pfam" id="PF00444">
    <property type="entry name" value="Ribosomal_L36"/>
    <property type="match status" value="1"/>
</dbReference>
<evidence type="ECO:0000256" key="1">
    <source>
        <dbReference type="ARBA" id="ARBA00004173"/>
    </source>
</evidence>
<comment type="caution">
    <text evidence="9">The sequence shown here is derived from an EMBL/GenBank/DDBJ whole genome shotgun (WGS) entry which is preliminary data.</text>
</comment>
<evidence type="ECO:0000256" key="6">
    <source>
        <dbReference type="ARBA" id="ARBA00023274"/>
    </source>
</evidence>
<dbReference type="VEuPathDB" id="VectorBase:SSCA006993"/>
<dbReference type="OrthoDB" id="10265903at2759"/>
<dbReference type="GO" id="GO:0005762">
    <property type="term" value="C:mitochondrial large ribosomal subunit"/>
    <property type="evidence" value="ECO:0007669"/>
    <property type="project" value="TreeGrafter"/>
</dbReference>
<evidence type="ECO:0000256" key="5">
    <source>
        <dbReference type="ARBA" id="ARBA00023128"/>
    </source>
</evidence>
<dbReference type="Proteomes" id="UP000616769">
    <property type="component" value="Unassembled WGS sequence"/>
</dbReference>
<dbReference type="GO" id="GO:0006412">
    <property type="term" value="P:translation"/>
    <property type="evidence" value="ECO:0007669"/>
    <property type="project" value="InterPro"/>
</dbReference>
<dbReference type="InterPro" id="IPR052143">
    <property type="entry name" value="Mitoribosomal_bL36m"/>
</dbReference>
<dbReference type="GO" id="GO:0003735">
    <property type="term" value="F:structural constituent of ribosome"/>
    <property type="evidence" value="ECO:0007669"/>
    <property type="project" value="InterPro"/>
</dbReference>